<keyword evidence="2" id="KW-1185">Reference proteome</keyword>
<dbReference type="GeneID" id="3997358"/>
<dbReference type="KEGG" id="mbu:Mbur_1535"/>
<proteinExistence type="predicted"/>
<reference evidence="2" key="1">
    <citation type="journal article" date="2009" name="ISME J.">
        <title>The genome sequence of the psychrophilic archaeon, Methanococcoides burtonii: the role of genome evolution in cold adaptation.</title>
        <authorList>
            <person name="Allen M.A."/>
            <person name="Lauro F.M."/>
            <person name="Williams T.J."/>
            <person name="Burg D."/>
            <person name="Siddiqui K.S."/>
            <person name="De Francisci D."/>
            <person name="Chong K.W."/>
            <person name="Pilak O."/>
            <person name="Chew H.H."/>
            <person name="De Maere M.Z."/>
            <person name="Ting L."/>
            <person name="Katrib M."/>
            <person name="Ng C."/>
            <person name="Sowers K.R."/>
            <person name="Galperin M.Y."/>
            <person name="Anderson I.J."/>
            <person name="Ivanova N."/>
            <person name="Dalin E."/>
            <person name="Martinez M."/>
            <person name="Lapidus A."/>
            <person name="Hauser L."/>
            <person name="Land M."/>
            <person name="Thomas T."/>
            <person name="Cavicchioli R."/>
        </authorList>
    </citation>
    <scope>NUCLEOTIDE SEQUENCE [LARGE SCALE GENOMIC DNA]</scope>
    <source>
        <strain evidence="2">DSM 6242 / NBRC 107633 / OCM 468 / ACE-M</strain>
    </source>
</reference>
<evidence type="ECO:0000313" key="1">
    <source>
        <dbReference type="EMBL" id="ABE52441.1"/>
    </source>
</evidence>
<dbReference type="AlphaFoldDB" id="Q12VT5"/>
<dbReference type="EMBL" id="CP000300">
    <property type="protein sequence ID" value="ABE52441.1"/>
    <property type="molecule type" value="Genomic_DNA"/>
</dbReference>
<dbReference type="OrthoDB" id="147385at2157"/>
<dbReference type="Proteomes" id="UP000001979">
    <property type="component" value="Chromosome"/>
</dbReference>
<dbReference type="RefSeq" id="WP_011499585.1">
    <property type="nucleotide sequence ID" value="NC_007955.1"/>
</dbReference>
<gene>
    <name evidence="1" type="ordered locus">Mbur_1535</name>
</gene>
<protein>
    <submittedName>
        <fullName evidence="1">Uncharacterized protein</fullName>
    </submittedName>
</protein>
<evidence type="ECO:0000313" key="2">
    <source>
        <dbReference type="Proteomes" id="UP000001979"/>
    </source>
</evidence>
<accession>Q12VT5</accession>
<sequence>MDNNIDFERKEVLRNKSYYDCLKRAVDNYQDDEDILKYLPDFYQLLCNIGCNNKSQWYTKMLVNAALSYLVLEEDIITDKRSKDGYLDDLYICAYVLKEIRDKVSKNIILDNMGGLDFEDDIFQLIYDIVNRASDILGDKTEKILDIVGFSKFTLFDFLYDQDKTKRLMMRKEKRRLLYAMLAVKANSILEIESETYQMMKLRSLIRTHHEFGEIKRYMEFIHD</sequence>
<dbReference type="STRING" id="259564.Mbur_1535"/>
<organism evidence="1 2">
    <name type="scientific">Methanococcoides burtonii (strain DSM 6242 / NBRC 107633 / OCM 468 / ACE-M)</name>
    <dbReference type="NCBI Taxonomy" id="259564"/>
    <lineage>
        <taxon>Archaea</taxon>
        <taxon>Methanobacteriati</taxon>
        <taxon>Methanobacteriota</taxon>
        <taxon>Stenosarchaea group</taxon>
        <taxon>Methanomicrobia</taxon>
        <taxon>Methanosarcinales</taxon>
        <taxon>Methanosarcinaceae</taxon>
        <taxon>Methanococcoides</taxon>
    </lineage>
</organism>
<name>Q12VT5_METBU</name>
<dbReference type="HOGENOM" id="CLU_1232764_0_0_2"/>